<dbReference type="EMBL" id="SMBU01000007">
    <property type="protein sequence ID" value="TCV00997.1"/>
    <property type="molecule type" value="Genomic_DNA"/>
</dbReference>
<organism evidence="1 2">
    <name type="scientific">Roseateles saccharophilus</name>
    <name type="common">Pseudomonas saccharophila</name>
    <dbReference type="NCBI Taxonomy" id="304"/>
    <lineage>
        <taxon>Bacteria</taxon>
        <taxon>Pseudomonadati</taxon>
        <taxon>Pseudomonadota</taxon>
        <taxon>Betaproteobacteria</taxon>
        <taxon>Burkholderiales</taxon>
        <taxon>Sphaerotilaceae</taxon>
        <taxon>Roseateles</taxon>
    </lineage>
</organism>
<keyword evidence="2" id="KW-1185">Reference proteome</keyword>
<proteinExistence type="predicted"/>
<reference evidence="1 2" key="1">
    <citation type="submission" date="2019-03" db="EMBL/GenBank/DDBJ databases">
        <title>Genomic Encyclopedia of Type Strains, Phase IV (KMG-IV): sequencing the most valuable type-strain genomes for metagenomic binning, comparative biology and taxonomic classification.</title>
        <authorList>
            <person name="Goeker M."/>
        </authorList>
    </citation>
    <scope>NUCLEOTIDE SEQUENCE [LARGE SCALE GENOMIC DNA]</scope>
    <source>
        <strain evidence="1 2">DSM 654</strain>
    </source>
</reference>
<dbReference type="AlphaFoldDB" id="A0A4R3V7A6"/>
<name>A0A4R3V7A6_ROSSA</name>
<dbReference type="Proteomes" id="UP000295110">
    <property type="component" value="Unassembled WGS sequence"/>
</dbReference>
<protein>
    <submittedName>
        <fullName evidence="1">Uncharacterized protein</fullName>
    </submittedName>
</protein>
<accession>A0A4R3V7A6</accession>
<dbReference type="RefSeq" id="WP_165917504.1">
    <property type="nucleotide sequence ID" value="NZ_CBCSGL010000009.1"/>
</dbReference>
<evidence type="ECO:0000313" key="2">
    <source>
        <dbReference type="Proteomes" id="UP000295110"/>
    </source>
</evidence>
<evidence type="ECO:0000313" key="1">
    <source>
        <dbReference type="EMBL" id="TCV00997.1"/>
    </source>
</evidence>
<sequence>MPTQLLRSSEDWRAIRNTLHLLTVPDMRKPIKEGVAESVDHCATEPGWRASDCASFSS</sequence>
<gene>
    <name evidence="1" type="ORF">EV671_1007126</name>
</gene>
<comment type="caution">
    <text evidence="1">The sequence shown here is derived from an EMBL/GenBank/DDBJ whole genome shotgun (WGS) entry which is preliminary data.</text>
</comment>